<gene>
    <name evidence="7" type="ORF">XAT740_LOCUS20518</name>
</gene>
<evidence type="ECO:0000259" key="6">
    <source>
        <dbReference type="SMART" id="SM01271"/>
    </source>
</evidence>
<dbReference type="SMART" id="SM01199">
    <property type="entry name" value="FDF"/>
    <property type="match status" value="1"/>
</dbReference>
<protein>
    <submittedName>
        <fullName evidence="7">Uncharacterized protein</fullName>
    </submittedName>
</protein>
<dbReference type="Gene3D" id="2.30.30.100">
    <property type="match status" value="1"/>
</dbReference>
<feature type="compositionally biased region" description="Low complexity" evidence="2">
    <location>
        <begin position="1380"/>
        <end position="1389"/>
    </location>
</feature>
<dbReference type="SMART" id="SM01271">
    <property type="entry name" value="LSM14"/>
    <property type="match status" value="1"/>
</dbReference>
<keyword evidence="8" id="KW-1185">Reference proteome</keyword>
<keyword evidence="4" id="KW-0732">Signal</keyword>
<keyword evidence="3" id="KW-0812">Transmembrane</keyword>
<feature type="compositionally biased region" description="Low complexity" evidence="2">
    <location>
        <begin position="1194"/>
        <end position="1204"/>
    </location>
</feature>
<feature type="domain" description="Lsm14-like N-terminal" evidence="6">
    <location>
        <begin position="860"/>
        <end position="963"/>
    </location>
</feature>
<keyword evidence="3" id="KW-1133">Transmembrane helix</keyword>
<dbReference type="PANTHER" id="PTHR13586">
    <property type="entry name" value="SCD6 PROTEIN-RELATED"/>
    <property type="match status" value="1"/>
</dbReference>
<dbReference type="InterPro" id="IPR023214">
    <property type="entry name" value="HAD_sf"/>
</dbReference>
<dbReference type="Proteomes" id="UP000663828">
    <property type="component" value="Unassembled WGS sequence"/>
</dbReference>
<evidence type="ECO:0000313" key="7">
    <source>
        <dbReference type="EMBL" id="CAF1142845.1"/>
    </source>
</evidence>
<feature type="region of interest" description="Disordered" evidence="2">
    <location>
        <begin position="1179"/>
        <end position="1213"/>
    </location>
</feature>
<evidence type="ECO:0000256" key="1">
    <source>
        <dbReference type="ARBA" id="ARBA00010415"/>
    </source>
</evidence>
<dbReference type="Pfam" id="PF09532">
    <property type="entry name" value="FDF"/>
    <property type="match status" value="1"/>
</dbReference>
<feature type="signal peptide" evidence="4">
    <location>
        <begin position="1"/>
        <end position="18"/>
    </location>
</feature>
<evidence type="ECO:0000313" key="8">
    <source>
        <dbReference type="Proteomes" id="UP000663828"/>
    </source>
</evidence>
<dbReference type="InterPro" id="IPR010920">
    <property type="entry name" value="LSM_dom_sf"/>
</dbReference>
<feature type="compositionally biased region" description="Polar residues" evidence="2">
    <location>
        <begin position="1105"/>
        <end position="1114"/>
    </location>
</feature>
<comment type="caution">
    <text evidence="7">The sequence shown here is derived from an EMBL/GenBank/DDBJ whole genome shotgun (WGS) entry which is preliminary data.</text>
</comment>
<feature type="region of interest" description="Disordered" evidence="2">
    <location>
        <begin position="1099"/>
        <end position="1132"/>
    </location>
</feature>
<dbReference type="EMBL" id="CAJNOR010001437">
    <property type="protein sequence ID" value="CAF1142845.1"/>
    <property type="molecule type" value="Genomic_DNA"/>
</dbReference>
<dbReference type="InterPro" id="IPR019050">
    <property type="entry name" value="FDF_dom"/>
</dbReference>
<feature type="domain" description="FDF" evidence="5">
    <location>
        <begin position="1338"/>
        <end position="1431"/>
    </location>
</feature>
<feature type="region of interest" description="Disordered" evidence="2">
    <location>
        <begin position="1145"/>
        <end position="1166"/>
    </location>
</feature>
<evidence type="ECO:0000256" key="3">
    <source>
        <dbReference type="SAM" id="Phobius"/>
    </source>
</evidence>
<proteinExistence type="inferred from homology"/>
<feature type="compositionally biased region" description="Polar residues" evidence="2">
    <location>
        <begin position="1370"/>
        <end position="1379"/>
    </location>
</feature>
<dbReference type="PANTHER" id="PTHR13586:SF26">
    <property type="entry name" value="CHROMOSOME UNDETERMINED SCAFFOLD_51, WHOLE GENOME SHOTGUN SEQUENCE"/>
    <property type="match status" value="1"/>
</dbReference>
<keyword evidence="3" id="KW-0472">Membrane</keyword>
<organism evidence="7 8">
    <name type="scientific">Adineta ricciae</name>
    <name type="common">Rotifer</name>
    <dbReference type="NCBI Taxonomy" id="249248"/>
    <lineage>
        <taxon>Eukaryota</taxon>
        <taxon>Metazoa</taxon>
        <taxon>Spiralia</taxon>
        <taxon>Gnathifera</taxon>
        <taxon>Rotifera</taxon>
        <taxon>Eurotatoria</taxon>
        <taxon>Bdelloidea</taxon>
        <taxon>Adinetida</taxon>
        <taxon>Adinetidae</taxon>
        <taxon>Adineta</taxon>
    </lineage>
</organism>
<reference evidence="7" key="1">
    <citation type="submission" date="2021-02" db="EMBL/GenBank/DDBJ databases">
        <authorList>
            <person name="Nowell W R."/>
        </authorList>
    </citation>
    <scope>NUCLEOTIDE SEQUENCE</scope>
</reference>
<evidence type="ECO:0000259" key="5">
    <source>
        <dbReference type="SMART" id="SM01199"/>
    </source>
</evidence>
<feature type="compositionally biased region" description="Polar residues" evidence="2">
    <location>
        <begin position="1180"/>
        <end position="1193"/>
    </location>
</feature>
<evidence type="ECO:0000256" key="4">
    <source>
        <dbReference type="SAM" id="SignalP"/>
    </source>
</evidence>
<comment type="similarity">
    <text evidence="1">Belongs to the LSM14 family.</text>
</comment>
<feature type="compositionally biased region" description="Polar residues" evidence="2">
    <location>
        <begin position="1145"/>
        <end position="1158"/>
    </location>
</feature>
<feature type="region of interest" description="Disordered" evidence="2">
    <location>
        <begin position="1367"/>
        <end position="1391"/>
    </location>
</feature>
<feature type="region of interest" description="Disordered" evidence="2">
    <location>
        <begin position="1000"/>
        <end position="1030"/>
    </location>
</feature>
<sequence>MFIKFVFLWLLFDRKLFTSCFSPDTTDYDAYGSKIAFNDKIFVQANGEGETFLVQFSPYNYTFDSLQCSFDYDDSSHYIYSVGVGQKQNTSLNVYFYVIGEVTSDEDDSGRNGSFIGVWINQDPYGIDYYLATREFLSCDYFANINFQFLTSYDHQEFFVMAVEPYGRYAIGLAADFAFIYTPFPSATIRTVSSAQIWPNNATFYPLSADASDTFTIVAGFVAGTARSRVRATPTIYLLSNTDLKVLSTWSYSATNSSWQSRLTYSDVDVWDSKYTMSVKINSDDPAKVLVGMPFLNTVFFFTVTNNSNLTLASYLDNGESVGYGKSVTWLTKSQAVILVPSYSFDYLTWYSTKVYVYTSLSSTTLPSSPTVVIPNTQQPIPSTINSKLIRLASSPSSLAILDNDGGVLMIIPEDAGYYASTDTTDSPIAASMPVISHSSSCTAGTYKSDVGIHACQPCASGTRNPGVTSATSCMNCSTDSFCPVGAVYELNSSFLIPISQAYAYPRSPDTTSFEDILLQNMFSFGTTSSCLLVSPIFWTLLLIVLFLILLLIMASLNCCVKSLKREVYRAAIKQIFRSTDLVGEGEWWIGGPASIAVVLMSAMAYAFAMSYMYQYPIESTHGSKFACDSTLRNAKFESSLQPLAVPPSTEEQPMFDMLDAQNFTLQFDLLNTALSCMRIMFYKLTDSSTISLSPLSCSQLNGTVSTTILLPDQQITLKVVLDDIQLIGGLRVGLSGSGQNNEFFTLKQLNFLQPIYSPSKLTLGQSATIKISMTKVINETDPLFDSDSVQFSGIWYPTFTYSYSEMFLTAAQYATTINGTSTDITIATSETSYYIKNIQSPIAKQPEEQYLCDANAITHSPYYGCTVRVVSKAQVSYEGVLDGINTEKNRIFLKNVRVKGSSTDLPGRTNSIEEPDTANTIMIDHLTNDMRVYEQVCLNVRDIQELNLIRLPATFHESQAKLRAIDPCLLDIRLSPTDEQGNQSVGYTQPIPITRRVRGESLGSMGGGPLASSSSNESTSSCGYRPDESRFDPFDEQCENFSRLSTSPVTQKPPTLLAKKVLAKKIERNTIPSLVPETRPTNHPTILKVVPLNNQRKPSPIRVTITSKLNPNATPFYGQEQKRPTQQPDQNSSFKFYAHSRFQPRSQLQNRSQQDNQPVPYPHQHQRFVPPRQMAIKKNFNNQTPPSVNKRPQLQQQQQQQQQNRQKTASHEQIPGTLSIVHSSFAIQLHSGLMQPRSSLVMDQILTRPPLRERLSAPNYNRHNQSPVSLHPTGSLPYQYGIIGDSNQLQVPSSFVEPIGSHRGPRTISGASSASSMSIEIGPHSIAQLDSSSNALISPDGPYDFEKANEEFRRYLELEELVTRHAPSAGSTGSHANEQSNSQQSQNHHSYKKEISFFDRISCTATTGTAVAYTEMDADEKNLETFGDDALRLVSEMDNEECPSYSSKFMATAAAAADTIDTVPLRIGIDFGGVLSIHDKTRTSEDDEHRSVEINMPDAMTSLLQLKESGHKLYLISYCGERRAHETKKSLLKILPSKNFFDALYFTQRTSNKLDVCQALGCDIIIEDRLKTLKHIQHTVPTMKFLWFTSSNETQPDGIIKVESWSDVMKTITDTLTNDSHRHKPNSRVVLTGKVHVV</sequence>
<dbReference type="InterPro" id="IPR025609">
    <property type="entry name" value="Lsm14-like_N"/>
</dbReference>
<dbReference type="Gene3D" id="3.40.50.1000">
    <property type="entry name" value="HAD superfamily/HAD-like"/>
    <property type="match status" value="1"/>
</dbReference>
<name>A0A814S3R5_ADIRI</name>
<feature type="transmembrane region" description="Helical" evidence="3">
    <location>
        <begin position="588"/>
        <end position="614"/>
    </location>
</feature>
<feature type="compositionally biased region" description="Low complexity" evidence="2">
    <location>
        <begin position="1013"/>
        <end position="1022"/>
    </location>
</feature>
<dbReference type="Pfam" id="PF12701">
    <property type="entry name" value="LSM14"/>
    <property type="match status" value="1"/>
</dbReference>
<feature type="transmembrane region" description="Helical" evidence="3">
    <location>
        <begin position="537"/>
        <end position="561"/>
    </location>
</feature>
<accession>A0A814S3R5</accession>
<feature type="chain" id="PRO_5032420549" evidence="4">
    <location>
        <begin position="19"/>
        <end position="1639"/>
    </location>
</feature>
<evidence type="ECO:0000256" key="2">
    <source>
        <dbReference type="SAM" id="MobiDB-lite"/>
    </source>
</evidence>
<dbReference type="SUPFAM" id="SSF50182">
    <property type="entry name" value="Sm-like ribonucleoproteins"/>
    <property type="match status" value="1"/>
</dbReference>